<geneLocation type="plasmid" evidence="1">
    <name>unnamed</name>
</geneLocation>
<accession>A0A2I7QHD9</accession>
<protein>
    <submittedName>
        <fullName evidence="1">Uncharacterized protein</fullName>
    </submittedName>
</protein>
<organism evidence="1">
    <name type="scientific">Escherichia coli</name>
    <dbReference type="NCBI Taxonomy" id="562"/>
    <lineage>
        <taxon>Bacteria</taxon>
        <taxon>Pseudomonadati</taxon>
        <taxon>Pseudomonadota</taxon>
        <taxon>Gammaproteobacteria</taxon>
        <taxon>Enterobacterales</taxon>
        <taxon>Enterobacteriaceae</taxon>
        <taxon>Escherichia</taxon>
    </lineage>
</organism>
<name>A0A2I7QHD9_ECOLX</name>
<dbReference type="EMBL" id="MG570222">
    <property type="protein sequence ID" value="AUR80735.1"/>
    <property type="molecule type" value="Genomic_DNA"/>
</dbReference>
<evidence type="ECO:0000313" key="1">
    <source>
        <dbReference type="EMBL" id="AUR80735.1"/>
    </source>
</evidence>
<dbReference type="AlphaFoldDB" id="A0A2I7QHD9"/>
<sequence>MAQGFFVKYNSTVMDSVDKISSSYQTQFANDIMSLATVSVTLYVLWKGCNDPAVPAQLSGFGIGLRRCFHL</sequence>
<keyword evidence="1" id="KW-0614">Plasmid</keyword>
<reference evidence="1" key="1">
    <citation type="journal article" date="2017" name="Nat. Commun.">
        <title>Balancing mcr-1 expression and bacterial survival is a delicate equilibrium between essential cellular defence mechanisms.</title>
        <authorList>
            <person name="Yang Q."/>
            <person name="Li M."/>
            <person name="Spiller O.B."/>
            <person name="Andrey D.O."/>
            <person name="Hinchliffe P."/>
            <person name="Li H."/>
            <person name="MacLean C."/>
            <person name="Niumsup P."/>
            <person name="Powell L."/>
            <person name="Pritchard M."/>
            <person name="Papkou A."/>
            <person name="Shen Y."/>
            <person name="Portal E."/>
            <person name="Sands K."/>
            <person name="Spencer J."/>
            <person name="Tansawai U."/>
            <person name="Thomas D."/>
            <person name="Wang S."/>
            <person name="Wang Y."/>
            <person name="Shen J."/>
            <person name="Walsh T."/>
        </authorList>
    </citation>
    <scope>NUCLEOTIDE SEQUENCE</scope>
    <source>
        <strain evidence="1">PN24</strain>
        <plasmid evidence="1">unnamed</plasmid>
    </source>
</reference>
<proteinExistence type="predicted"/>